<dbReference type="EMBL" id="CWQY01000008">
    <property type="protein sequence ID" value="CSC52521.1"/>
    <property type="molecule type" value="Genomic_DNA"/>
</dbReference>
<organism evidence="1 2">
    <name type="scientific">Vibrio cholerae</name>
    <dbReference type="NCBI Taxonomy" id="666"/>
    <lineage>
        <taxon>Bacteria</taxon>
        <taxon>Pseudomonadati</taxon>
        <taxon>Pseudomonadota</taxon>
        <taxon>Gammaproteobacteria</taxon>
        <taxon>Vibrionales</taxon>
        <taxon>Vibrionaceae</taxon>
        <taxon>Vibrio</taxon>
    </lineage>
</organism>
<dbReference type="Proteomes" id="UP000041770">
    <property type="component" value="Unassembled WGS sequence"/>
</dbReference>
<sequence>MDTDTLFSFLCGQCLKNQVLREVLGKIISLSARHASGKAGKSQK</sequence>
<gene>
    <name evidence="1" type="ORF">ERS013200_01604</name>
</gene>
<reference evidence="1 2" key="1">
    <citation type="submission" date="2015-07" db="EMBL/GenBank/DDBJ databases">
        <authorList>
            <consortium name="Pathogen Informatics"/>
        </authorList>
    </citation>
    <scope>NUCLEOTIDE SEQUENCE [LARGE SCALE GENOMIC DNA]</scope>
    <source>
        <strain evidence="1 2">A316</strain>
    </source>
</reference>
<evidence type="ECO:0000313" key="2">
    <source>
        <dbReference type="Proteomes" id="UP000041770"/>
    </source>
</evidence>
<accession>A0A085PE04</accession>
<evidence type="ECO:0000313" key="1">
    <source>
        <dbReference type="EMBL" id="CSC52521.1"/>
    </source>
</evidence>
<proteinExistence type="predicted"/>
<protein>
    <submittedName>
        <fullName evidence="1">Uncharacterized protein</fullName>
    </submittedName>
</protein>
<name>A0A085PE04_VIBCL</name>
<dbReference type="AlphaFoldDB" id="A0A085PE04"/>